<organism evidence="2 3">
    <name type="scientific">Streptomyces lacrimifluminis</name>
    <dbReference type="NCBI Taxonomy" id="1500077"/>
    <lineage>
        <taxon>Bacteria</taxon>
        <taxon>Bacillati</taxon>
        <taxon>Actinomycetota</taxon>
        <taxon>Actinomycetes</taxon>
        <taxon>Kitasatosporales</taxon>
        <taxon>Streptomycetaceae</taxon>
        <taxon>Streptomyces</taxon>
    </lineage>
</organism>
<dbReference type="Proteomes" id="UP000625682">
    <property type="component" value="Unassembled WGS sequence"/>
</dbReference>
<name>A0A917P2B0_9ACTN</name>
<reference evidence="2" key="1">
    <citation type="journal article" date="2014" name="Int. J. Syst. Evol. Microbiol.">
        <title>Complete genome sequence of Corynebacterium casei LMG S-19264T (=DSM 44701T), isolated from a smear-ripened cheese.</title>
        <authorList>
            <consortium name="US DOE Joint Genome Institute (JGI-PGF)"/>
            <person name="Walter F."/>
            <person name="Albersmeier A."/>
            <person name="Kalinowski J."/>
            <person name="Ruckert C."/>
        </authorList>
    </citation>
    <scope>NUCLEOTIDE SEQUENCE</scope>
    <source>
        <strain evidence="2">CGMCC 4.7272</strain>
    </source>
</reference>
<evidence type="ECO:0000313" key="2">
    <source>
        <dbReference type="EMBL" id="GGJ54427.1"/>
    </source>
</evidence>
<dbReference type="EMBL" id="BMMU01000024">
    <property type="protein sequence ID" value="GGJ54427.1"/>
    <property type="molecule type" value="Genomic_DNA"/>
</dbReference>
<proteinExistence type="predicted"/>
<comment type="caution">
    <text evidence="2">The sequence shown here is derived from an EMBL/GenBank/DDBJ whole genome shotgun (WGS) entry which is preliminary data.</text>
</comment>
<protein>
    <recommendedName>
        <fullName evidence="1">DUF7919 domain-containing protein</fullName>
    </recommendedName>
</protein>
<dbReference type="RefSeq" id="WP_189150503.1">
    <property type="nucleotide sequence ID" value="NZ_BAABER010000019.1"/>
</dbReference>
<keyword evidence="3" id="KW-1185">Reference proteome</keyword>
<dbReference type="InterPro" id="IPR057679">
    <property type="entry name" value="DUF7919"/>
</dbReference>
<accession>A0A917P2B0</accession>
<gene>
    <name evidence="2" type="ORF">GCM10012282_59510</name>
</gene>
<feature type="domain" description="DUF7919" evidence="1">
    <location>
        <begin position="2"/>
        <end position="132"/>
    </location>
</feature>
<evidence type="ECO:0000313" key="3">
    <source>
        <dbReference type="Proteomes" id="UP000625682"/>
    </source>
</evidence>
<evidence type="ECO:0000259" key="1">
    <source>
        <dbReference type="Pfam" id="PF25535"/>
    </source>
</evidence>
<dbReference type="AlphaFoldDB" id="A0A917P2B0"/>
<reference evidence="2" key="2">
    <citation type="submission" date="2020-09" db="EMBL/GenBank/DDBJ databases">
        <authorList>
            <person name="Sun Q."/>
            <person name="Zhou Y."/>
        </authorList>
    </citation>
    <scope>NUCLEOTIDE SEQUENCE</scope>
    <source>
        <strain evidence="2">CGMCC 4.7272</strain>
    </source>
</reference>
<sequence>MAYYKDLSPYEYSDDADETVEGAGSDAALLNVGWLAEGHEFPRGDVPERFVEDLLELARDTVNVYRGMHFCDFCPTFQEARKNVRFRDVFIGSGEVHVRRGEGRVYAAPALVVHYVADHAYQPPREFVDAVLATGVGK</sequence>
<dbReference type="Pfam" id="PF25535">
    <property type="entry name" value="DUF7919"/>
    <property type="match status" value="1"/>
</dbReference>